<comment type="caution">
    <text evidence="2">The sequence shown here is derived from an EMBL/GenBank/DDBJ whole genome shotgun (WGS) entry which is preliminary data.</text>
</comment>
<dbReference type="SUPFAM" id="SSF158702">
    <property type="entry name" value="Sec63 N-terminal domain-like"/>
    <property type="match status" value="1"/>
</dbReference>
<keyword evidence="3" id="KW-1185">Reference proteome</keyword>
<evidence type="ECO:0000313" key="2">
    <source>
        <dbReference type="EMBL" id="EJK66375.1"/>
    </source>
</evidence>
<dbReference type="eggNOG" id="KOG0952">
    <property type="taxonomic scope" value="Eukaryota"/>
</dbReference>
<proteinExistence type="predicted"/>
<dbReference type="EMBL" id="AGNL01015023">
    <property type="protein sequence ID" value="EJK66375.1"/>
    <property type="molecule type" value="Genomic_DNA"/>
</dbReference>
<dbReference type="OrthoDB" id="5575at2759"/>
<gene>
    <name evidence="2" type="ORF">THAOC_12711</name>
</gene>
<evidence type="ECO:0000313" key="3">
    <source>
        <dbReference type="Proteomes" id="UP000266841"/>
    </source>
</evidence>
<name>K0SM11_THAOC</name>
<dbReference type="InterPro" id="IPR004179">
    <property type="entry name" value="Sec63-dom"/>
</dbReference>
<dbReference type="Proteomes" id="UP000266841">
    <property type="component" value="Unassembled WGS sequence"/>
</dbReference>
<protein>
    <recommendedName>
        <fullName evidence="1">SEC63 domain-containing protein</fullName>
    </recommendedName>
</protein>
<feature type="non-terminal residue" evidence="2">
    <location>
        <position position="1"/>
    </location>
</feature>
<evidence type="ECO:0000259" key="1">
    <source>
        <dbReference type="Pfam" id="PF02889"/>
    </source>
</evidence>
<accession>K0SM11</accession>
<dbReference type="Gene3D" id="1.10.3380.10">
    <property type="entry name" value="Sec63 N-terminal domain-like domain"/>
    <property type="match status" value="1"/>
</dbReference>
<feature type="domain" description="SEC63" evidence="1">
    <location>
        <begin position="29"/>
        <end position="92"/>
    </location>
</feature>
<dbReference type="Pfam" id="PF02889">
    <property type="entry name" value="Sec63"/>
    <property type="match status" value="1"/>
</dbReference>
<sequence>EELAIEAAKLLDERKMVRFNPESGNLAVTNMGRVASHFYIRNQSVATFNEMMEQKRDYATDADLLHIMCCADEFENLRVRPEELDEVDKIKKVKFYPGALTSKLPPNKYFSRNSISLLGGIEAP</sequence>
<dbReference type="AlphaFoldDB" id="K0SM11"/>
<reference evidence="2 3" key="1">
    <citation type="journal article" date="2012" name="Genome Biol.">
        <title>Genome and low-iron response of an oceanic diatom adapted to chronic iron limitation.</title>
        <authorList>
            <person name="Lommer M."/>
            <person name="Specht M."/>
            <person name="Roy A.S."/>
            <person name="Kraemer L."/>
            <person name="Andreson R."/>
            <person name="Gutowska M.A."/>
            <person name="Wolf J."/>
            <person name="Bergner S.V."/>
            <person name="Schilhabel M.B."/>
            <person name="Klostermeier U.C."/>
            <person name="Beiko R.G."/>
            <person name="Rosenstiel P."/>
            <person name="Hippler M."/>
            <person name="Laroche J."/>
        </authorList>
    </citation>
    <scope>NUCLEOTIDE SEQUENCE [LARGE SCALE GENOMIC DNA]</scope>
    <source>
        <strain evidence="2 3">CCMP1005</strain>
    </source>
</reference>
<organism evidence="2 3">
    <name type="scientific">Thalassiosira oceanica</name>
    <name type="common">Marine diatom</name>
    <dbReference type="NCBI Taxonomy" id="159749"/>
    <lineage>
        <taxon>Eukaryota</taxon>
        <taxon>Sar</taxon>
        <taxon>Stramenopiles</taxon>
        <taxon>Ochrophyta</taxon>
        <taxon>Bacillariophyta</taxon>
        <taxon>Coscinodiscophyceae</taxon>
        <taxon>Thalassiosirophycidae</taxon>
        <taxon>Thalassiosirales</taxon>
        <taxon>Thalassiosiraceae</taxon>
        <taxon>Thalassiosira</taxon>
    </lineage>
</organism>